<keyword evidence="4 7" id="KW-0067">ATP-binding</keyword>
<evidence type="ECO:0000256" key="2">
    <source>
        <dbReference type="ARBA" id="ARBA00022598"/>
    </source>
</evidence>
<gene>
    <name evidence="7 9" type="primary">gatA</name>
    <name evidence="9" type="ORF">COT63_01115</name>
</gene>
<evidence type="ECO:0000256" key="4">
    <source>
        <dbReference type="ARBA" id="ARBA00022840"/>
    </source>
</evidence>
<reference evidence="10" key="1">
    <citation type="submission" date="2017-09" db="EMBL/GenBank/DDBJ databases">
        <title>Depth-based differentiation of microbial function through sediment-hosted aquifers and enrichment of novel symbionts in the deep terrestrial subsurface.</title>
        <authorList>
            <person name="Probst A.J."/>
            <person name="Ladd B."/>
            <person name="Jarett J.K."/>
            <person name="Geller-Mcgrath D.E."/>
            <person name="Sieber C.M.K."/>
            <person name="Emerson J.B."/>
            <person name="Anantharaman K."/>
            <person name="Thomas B.C."/>
            <person name="Malmstrom R."/>
            <person name="Stieglmeier M."/>
            <person name="Klingl A."/>
            <person name="Woyke T."/>
            <person name="Ryan C.M."/>
            <person name="Banfield J.F."/>
        </authorList>
    </citation>
    <scope>NUCLEOTIDE SEQUENCE [LARGE SCALE GENOMIC DNA]</scope>
</reference>
<comment type="catalytic activity">
    <reaction evidence="6 7">
        <text>L-glutamyl-tRNA(Gln) + L-glutamine + ATP + H2O = L-glutaminyl-tRNA(Gln) + L-glutamate + ADP + phosphate + H(+)</text>
        <dbReference type="Rhea" id="RHEA:17521"/>
        <dbReference type="Rhea" id="RHEA-COMP:9681"/>
        <dbReference type="Rhea" id="RHEA-COMP:9684"/>
        <dbReference type="ChEBI" id="CHEBI:15377"/>
        <dbReference type="ChEBI" id="CHEBI:15378"/>
        <dbReference type="ChEBI" id="CHEBI:29985"/>
        <dbReference type="ChEBI" id="CHEBI:30616"/>
        <dbReference type="ChEBI" id="CHEBI:43474"/>
        <dbReference type="ChEBI" id="CHEBI:58359"/>
        <dbReference type="ChEBI" id="CHEBI:78520"/>
        <dbReference type="ChEBI" id="CHEBI:78521"/>
        <dbReference type="ChEBI" id="CHEBI:456216"/>
        <dbReference type="EC" id="6.3.5.7"/>
    </reaction>
</comment>
<evidence type="ECO:0000259" key="8">
    <source>
        <dbReference type="Pfam" id="PF01425"/>
    </source>
</evidence>
<dbReference type="EC" id="6.3.5.7" evidence="7"/>
<keyword evidence="5 7" id="KW-0648">Protein biosynthesis</keyword>
<dbReference type="InterPro" id="IPR000120">
    <property type="entry name" value="Amidase"/>
</dbReference>
<dbReference type="AlphaFoldDB" id="A0A2H0WRE8"/>
<sequence length="460" mass="50566">MSFIEWQKRIKKGKVSSQEIVQYYLKQIKKKNQQTNAFLTINQKALREAQKADREISKSKSADLFLKKPLLGLPIAIKDNFCTQGLPTTAASKILENYLPPYDATVIQRLKKAGAIILGKTNMDAWAHGSSTETSDFGPTHNPYDLERAPGGSSGGSAAAVAAAMAPAAIGSETAGSIRQPAAWCGVVGFKPTYGRVSRYGLIAMASSLDCPGPITQNVKDAILLYNILSGPDPKDATTIKEKPVLINYKKPLPKNLKIGLSQKYLKLANKEVAQKILEAAKVLEKKGAKIREVSLLDPKISIAVYTILQRAEVSSNLARYDGLRYGRNRSYFGLEAKRRIMLGTFVLSAGYFDQYYLKAQKARTKIIKDFKQAFKKVDLIIGPTSPTVALKIGEWEKNPMFGETQDVLVEPNSLAGLPGISINCGYNKEGLPVGLQIFGPQKSEELILRLADQLEQWQK</sequence>
<proteinExistence type="inferred from homology"/>
<comment type="subunit">
    <text evidence="7">Heterotrimer of A, B and C subunits.</text>
</comment>
<dbReference type="Proteomes" id="UP000231282">
    <property type="component" value="Unassembled WGS sequence"/>
</dbReference>
<evidence type="ECO:0000256" key="1">
    <source>
        <dbReference type="ARBA" id="ARBA00008069"/>
    </source>
</evidence>
<evidence type="ECO:0000256" key="6">
    <source>
        <dbReference type="ARBA" id="ARBA00047407"/>
    </source>
</evidence>
<dbReference type="GO" id="GO:0005524">
    <property type="term" value="F:ATP binding"/>
    <property type="evidence" value="ECO:0007669"/>
    <property type="project" value="UniProtKB-KW"/>
</dbReference>
<evidence type="ECO:0000256" key="3">
    <source>
        <dbReference type="ARBA" id="ARBA00022741"/>
    </source>
</evidence>
<name>A0A2H0WRE8_9BACT</name>
<dbReference type="EMBL" id="PEZH01000020">
    <property type="protein sequence ID" value="PIS15226.1"/>
    <property type="molecule type" value="Genomic_DNA"/>
</dbReference>
<dbReference type="PANTHER" id="PTHR11895:SF7">
    <property type="entry name" value="GLUTAMYL-TRNA(GLN) AMIDOTRANSFERASE SUBUNIT A, MITOCHONDRIAL"/>
    <property type="match status" value="1"/>
</dbReference>
<dbReference type="GO" id="GO:0030956">
    <property type="term" value="C:glutamyl-tRNA(Gln) amidotransferase complex"/>
    <property type="evidence" value="ECO:0007669"/>
    <property type="project" value="InterPro"/>
</dbReference>
<dbReference type="PANTHER" id="PTHR11895">
    <property type="entry name" value="TRANSAMIDASE"/>
    <property type="match status" value="1"/>
</dbReference>
<dbReference type="InterPro" id="IPR023631">
    <property type="entry name" value="Amidase_dom"/>
</dbReference>
<protein>
    <recommendedName>
        <fullName evidence="7">Glutamyl-tRNA(Gln) amidotransferase subunit A</fullName>
        <shortName evidence="7">Glu-ADT subunit A</shortName>
        <ecNumber evidence="7">6.3.5.7</ecNumber>
    </recommendedName>
</protein>
<dbReference type="GO" id="GO:0016740">
    <property type="term" value="F:transferase activity"/>
    <property type="evidence" value="ECO:0007669"/>
    <property type="project" value="UniProtKB-KW"/>
</dbReference>
<evidence type="ECO:0000313" key="9">
    <source>
        <dbReference type="EMBL" id="PIS15226.1"/>
    </source>
</evidence>
<keyword evidence="2 7" id="KW-0436">Ligase</keyword>
<organism evidence="9 10">
    <name type="scientific">Candidatus Shapirobacteria bacterium CG09_land_8_20_14_0_10_38_17</name>
    <dbReference type="NCBI Taxonomy" id="1974884"/>
    <lineage>
        <taxon>Bacteria</taxon>
        <taxon>Candidatus Shapironibacteriota</taxon>
    </lineage>
</organism>
<evidence type="ECO:0000313" key="10">
    <source>
        <dbReference type="Proteomes" id="UP000231282"/>
    </source>
</evidence>
<dbReference type="InterPro" id="IPR004412">
    <property type="entry name" value="GatA"/>
</dbReference>
<comment type="function">
    <text evidence="7">Allows the formation of correctly charged Gln-tRNA(Gln) through the transamidation of misacylated Glu-tRNA(Gln) in organisms which lack glutaminyl-tRNA synthetase. The reaction takes place in the presence of glutamine and ATP through an activated gamma-phospho-Glu-tRNA(Gln).</text>
</comment>
<keyword evidence="9" id="KW-0808">Transferase</keyword>
<comment type="caution">
    <text evidence="9">The sequence shown here is derived from an EMBL/GenBank/DDBJ whole genome shotgun (WGS) entry which is preliminary data.</text>
</comment>
<feature type="active site" description="Acyl-ester intermediate" evidence="7">
    <location>
        <position position="177"/>
    </location>
</feature>
<feature type="active site" description="Charge relay system" evidence="7">
    <location>
        <position position="78"/>
    </location>
</feature>
<dbReference type="GO" id="GO:0006412">
    <property type="term" value="P:translation"/>
    <property type="evidence" value="ECO:0007669"/>
    <property type="project" value="UniProtKB-UniRule"/>
</dbReference>
<evidence type="ECO:0000256" key="5">
    <source>
        <dbReference type="ARBA" id="ARBA00022917"/>
    </source>
</evidence>
<dbReference type="SUPFAM" id="SSF75304">
    <property type="entry name" value="Amidase signature (AS) enzymes"/>
    <property type="match status" value="1"/>
</dbReference>
<feature type="domain" description="Amidase" evidence="8">
    <location>
        <begin position="19"/>
        <end position="449"/>
    </location>
</feature>
<dbReference type="Pfam" id="PF01425">
    <property type="entry name" value="Amidase"/>
    <property type="match status" value="1"/>
</dbReference>
<dbReference type="Gene3D" id="3.90.1300.10">
    <property type="entry name" value="Amidase signature (AS) domain"/>
    <property type="match status" value="1"/>
</dbReference>
<dbReference type="InterPro" id="IPR020556">
    <property type="entry name" value="Amidase_CS"/>
</dbReference>
<dbReference type="HAMAP" id="MF_00120">
    <property type="entry name" value="GatA"/>
    <property type="match status" value="1"/>
</dbReference>
<dbReference type="PROSITE" id="PS00571">
    <property type="entry name" value="AMIDASES"/>
    <property type="match status" value="1"/>
</dbReference>
<dbReference type="NCBIfam" id="TIGR00132">
    <property type="entry name" value="gatA"/>
    <property type="match status" value="1"/>
</dbReference>
<evidence type="ECO:0000256" key="7">
    <source>
        <dbReference type="HAMAP-Rule" id="MF_00120"/>
    </source>
</evidence>
<keyword evidence="3 7" id="KW-0547">Nucleotide-binding</keyword>
<dbReference type="InterPro" id="IPR036928">
    <property type="entry name" value="AS_sf"/>
</dbReference>
<comment type="similarity">
    <text evidence="1 7">Belongs to the amidase family. GatA subfamily.</text>
</comment>
<accession>A0A2H0WRE8</accession>
<dbReference type="GO" id="GO:0050567">
    <property type="term" value="F:glutaminyl-tRNA synthase (glutamine-hydrolyzing) activity"/>
    <property type="evidence" value="ECO:0007669"/>
    <property type="project" value="UniProtKB-UniRule"/>
</dbReference>
<feature type="active site" description="Charge relay system" evidence="7">
    <location>
        <position position="153"/>
    </location>
</feature>